<evidence type="ECO:0000256" key="1">
    <source>
        <dbReference type="SAM" id="MobiDB-lite"/>
    </source>
</evidence>
<evidence type="ECO:0000313" key="3">
    <source>
        <dbReference type="Proteomes" id="UP000617145"/>
    </source>
</evidence>
<feature type="compositionally biased region" description="Basic residues" evidence="1">
    <location>
        <begin position="49"/>
        <end position="59"/>
    </location>
</feature>
<dbReference type="EMBL" id="BMJV01000003">
    <property type="protein sequence ID" value="GGG71450.1"/>
    <property type="molecule type" value="Genomic_DNA"/>
</dbReference>
<name>A0A8J2ZJ98_9RHOB</name>
<dbReference type="Proteomes" id="UP000617145">
    <property type="component" value="Unassembled WGS sequence"/>
</dbReference>
<reference evidence="2" key="2">
    <citation type="submission" date="2020-09" db="EMBL/GenBank/DDBJ databases">
        <authorList>
            <person name="Sun Q."/>
            <person name="Zhou Y."/>
        </authorList>
    </citation>
    <scope>NUCLEOTIDE SEQUENCE</scope>
    <source>
        <strain evidence="2">CGMCC 1.15762</strain>
    </source>
</reference>
<feature type="region of interest" description="Disordered" evidence="1">
    <location>
        <begin position="31"/>
        <end position="59"/>
    </location>
</feature>
<proteinExistence type="predicted"/>
<accession>A0A8J2ZJ98</accession>
<comment type="caution">
    <text evidence="2">The sequence shown here is derived from an EMBL/GenBank/DDBJ whole genome shotgun (WGS) entry which is preliminary data.</text>
</comment>
<organism evidence="2 3">
    <name type="scientific">Salipiger pallidus</name>
    <dbReference type="NCBI Taxonomy" id="1775170"/>
    <lineage>
        <taxon>Bacteria</taxon>
        <taxon>Pseudomonadati</taxon>
        <taxon>Pseudomonadota</taxon>
        <taxon>Alphaproteobacteria</taxon>
        <taxon>Rhodobacterales</taxon>
        <taxon>Roseobacteraceae</taxon>
        <taxon>Salipiger</taxon>
    </lineage>
</organism>
<reference evidence="2" key="1">
    <citation type="journal article" date="2014" name="Int. J. Syst. Evol. Microbiol.">
        <title>Complete genome sequence of Corynebacterium casei LMG S-19264T (=DSM 44701T), isolated from a smear-ripened cheese.</title>
        <authorList>
            <consortium name="US DOE Joint Genome Institute (JGI-PGF)"/>
            <person name="Walter F."/>
            <person name="Albersmeier A."/>
            <person name="Kalinowski J."/>
            <person name="Ruckert C."/>
        </authorList>
    </citation>
    <scope>NUCLEOTIDE SEQUENCE</scope>
    <source>
        <strain evidence="2">CGMCC 1.15762</strain>
    </source>
</reference>
<gene>
    <name evidence="2" type="ORF">GCM10011415_19120</name>
</gene>
<dbReference type="AlphaFoldDB" id="A0A8J2ZJ98"/>
<protein>
    <submittedName>
        <fullName evidence="2">Uncharacterized protein</fullName>
    </submittedName>
</protein>
<evidence type="ECO:0000313" key="2">
    <source>
        <dbReference type="EMBL" id="GGG71450.1"/>
    </source>
</evidence>
<keyword evidence="3" id="KW-1185">Reference proteome</keyword>
<sequence>MQMPLLREILRNGSCGNRENGIALHHARASVRQNRGAWAMAPIRGTGRPARHKQGPTAP</sequence>